<keyword evidence="1" id="KW-0175">Coiled coil</keyword>
<feature type="compositionally biased region" description="Basic residues" evidence="2">
    <location>
        <begin position="33"/>
        <end position="44"/>
    </location>
</feature>
<gene>
    <name evidence="4" type="ORF">P8V03_00505</name>
</gene>
<keyword evidence="3" id="KW-0472">Membrane</keyword>
<keyword evidence="4" id="KW-0131">Cell cycle</keyword>
<evidence type="ECO:0000256" key="3">
    <source>
        <dbReference type="SAM" id="Phobius"/>
    </source>
</evidence>
<evidence type="ECO:0000256" key="1">
    <source>
        <dbReference type="SAM" id="Coils"/>
    </source>
</evidence>
<sequence>MIVVNEDSIIQGNTVLKPKYSPTRGNEVDKEKANRKRRHKQVNRRVKNKMKIIRNIALIFIIGLTLVGRYCIIYDMQMELNSIKSNINTINKENENLRVELVKFNNIQQIEETAVSKLHMVKPDKSMAVYTNISKETIQSSEKKKQVEEEKSIWSRIKRVLF</sequence>
<evidence type="ECO:0000256" key="2">
    <source>
        <dbReference type="SAM" id="MobiDB-lite"/>
    </source>
</evidence>
<comment type="caution">
    <text evidence="4">The sequence shown here is derived from an EMBL/GenBank/DDBJ whole genome shotgun (WGS) entry which is preliminary data.</text>
</comment>
<evidence type="ECO:0000313" key="4">
    <source>
        <dbReference type="EMBL" id="MDW8799630.1"/>
    </source>
</evidence>
<keyword evidence="3" id="KW-0812">Transmembrane</keyword>
<protein>
    <submittedName>
        <fullName evidence="4">Cell division protein FtsL</fullName>
    </submittedName>
</protein>
<proteinExistence type="predicted"/>
<dbReference type="EMBL" id="JARUJP010000001">
    <property type="protein sequence ID" value="MDW8799630.1"/>
    <property type="molecule type" value="Genomic_DNA"/>
</dbReference>
<feature type="transmembrane region" description="Helical" evidence="3">
    <location>
        <begin position="52"/>
        <end position="70"/>
    </location>
</feature>
<dbReference type="GO" id="GO:0051301">
    <property type="term" value="P:cell division"/>
    <property type="evidence" value="ECO:0007669"/>
    <property type="project" value="UniProtKB-KW"/>
</dbReference>
<reference evidence="4 5" key="1">
    <citation type="submission" date="2023-04" db="EMBL/GenBank/DDBJ databases">
        <title>Clostridium tannerae sp. nov., isolated from the fecal material of an alpaca.</title>
        <authorList>
            <person name="Miller S."/>
            <person name="Hendry M."/>
            <person name="King J."/>
            <person name="Sankaranarayanan K."/>
            <person name="Lawson P.A."/>
        </authorList>
    </citation>
    <scope>NUCLEOTIDE SEQUENCE [LARGE SCALE GENOMIC DNA]</scope>
    <source>
        <strain evidence="4 5">A1-XYC3</strain>
    </source>
</reference>
<dbReference type="RefSeq" id="WP_318796327.1">
    <property type="nucleotide sequence ID" value="NZ_JARUJP010000001.1"/>
</dbReference>
<feature type="region of interest" description="Disordered" evidence="2">
    <location>
        <begin position="15"/>
        <end position="44"/>
    </location>
</feature>
<name>A0ABU4JND4_9CLOT</name>
<accession>A0ABU4JND4</accession>
<keyword evidence="5" id="KW-1185">Reference proteome</keyword>
<dbReference type="Proteomes" id="UP001281656">
    <property type="component" value="Unassembled WGS sequence"/>
</dbReference>
<keyword evidence="3" id="KW-1133">Transmembrane helix</keyword>
<feature type="coiled-coil region" evidence="1">
    <location>
        <begin position="80"/>
        <end position="107"/>
    </location>
</feature>
<keyword evidence="4" id="KW-0132">Cell division</keyword>
<organism evidence="4 5">
    <name type="scientific">Clostridium tanneri</name>
    <dbReference type="NCBI Taxonomy" id="3037988"/>
    <lineage>
        <taxon>Bacteria</taxon>
        <taxon>Bacillati</taxon>
        <taxon>Bacillota</taxon>
        <taxon>Clostridia</taxon>
        <taxon>Eubacteriales</taxon>
        <taxon>Clostridiaceae</taxon>
        <taxon>Clostridium</taxon>
    </lineage>
</organism>
<evidence type="ECO:0000313" key="5">
    <source>
        <dbReference type="Proteomes" id="UP001281656"/>
    </source>
</evidence>